<dbReference type="PANTHER" id="PTHR34853">
    <property type="match status" value="1"/>
</dbReference>
<organism evidence="2 3">
    <name type="scientific">Nocardia abscessus</name>
    <dbReference type="NCBI Taxonomy" id="120957"/>
    <lineage>
        <taxon>Bacteria</taxon>
        <taxon>Bacillati</taxon>
        <taxon>Actinomycetota</taxon>
        <taxon>Actinomycetes</taxon>
        <taxon>Mycobacteriales</taxon>
        <taxon>Nocardiaceae</taxon>
        <taxon>Nocardia</taxon>
    </lineage>
</organism>
<feature type="chain" id="PRO_5046935281" evidence="1">
    <location>
        <begin position="26"/>
        <end position="440"/>
    </location>
</feature>
<dbReference type="InterPro" id="IPR029058">
    <property type="entry name" value="AB_hydrolase_fold"/>
</dbReference>
<accession>A0ABS0CEX8</accession>
<evidence type="ECO:0000313" key="2">
    <source>
        <dbReference type="EMBL" id="MBF6228910.1"/>
    </source>
</evidence>
<keyword evidence="1" id="KW-0732">Signal</keyword>
<evidence type="ECO:0000256" key="1">
    <source>
        <dbReference type="SAM" id="SignalP"/>
    </source>
</evidence>
<dbReference type="RefSeq" id="WP_195035786.1">
    <property type="nucleotide sequence ID" value="NZ_JADLRE010000027.1"/>
</dbReference>
<dbReference type="PIRSF" id="PIRSF029171">
    <property type="entry name" value="Esterase_LipA"/>
    <property type="match status" value="1"/>
</dbReference>
<comment type="caution">
    <text evidence="2">The sequence shown here is derived from an EMBL/GenBank/DDBJ whole genome shotgun (WGS) entry which is preliminary data.</text>
</comment>
<name>A0ABS0CEX8_9NOCA</name>
<dbReference type="SUPFAM" id="SSF53474">
    <property type="entry name" value="alpha/beta-Hydrolases"/>
    <property type="match status" value="1"/>
</dbReference>
<protein>
    <submittedName>
        <fullName evidence="2">Lipase</fullName>
    </submittedName>
</protein>
<dbReference type="Gene3D" id="3.40.50.1820">
    <property type="entry name" value="alpha/beta hydrolase"/>
    <property type="match status" value="1"/>
</dbReference>
<dbReference type="Proteomes" id="UP000807309">
    <property type="component" value="Unassembled WGS sequence"/>
</dbReference>
<dbReference type="EMBL" id="JADLRE010000027">
    <property type="protein sequence ID" value="MBF6228910.1"/>
    <property type="molecule type" value="Genomic_DNA"/>
</dbReference>
<feature type="signal peptide" evidence="1">
    <location>
        <begin position="1"/>
        <end position="25"/>
    </location>
</feature>
<dbReference type="Gene3D" id="1.10.260.130">
    <property type="match status" value="1"/>
</dbReference>
<evidence type="ECO:0000313" key="3">
    <source>
        <dbReference type="Proteomes" id="UP000807309"/>
    </source>
</evidence>
<proteinExistence type="predicted"/>
<dbReference type="PANTHER" id="PTHR34853:SF1">
    <property type="entry name" value="LIPASE 5"/>
    <property type="match status" value="1"/>
</dbReference>
<reference evidence="2 3" key="1">
    <citation type="submission" date="2020-10" db="EMBL/GenBank/DDBJ databases">
        <title>Identification of Nocardia species via Next-generation sequencing and recognition of intraspecies genetic diversity.</title>
        <authorList>
            <person name="Li P."/>
            <person name="Li P."/>
            <person name="Lu B."/>
        </authorList>
    </citation>
    <scope>NUCLEOTIDE SEQUENCE [LARGE SCALE GENOMIC DNA]</scope>
    <source>
        <strain evidence="2 3">N-11</strain>
    </source>
</reference>
<gene>
    <name evidence="2" type="ORF">IU470_27935</name>
</gene>
<sequence>MRSRILRLATALTGTLIVAGGAAVAAPNGWAEPVVEAVAGDEFYIPPAEPGGAPGSIIRAEPSRLAISVPGVAGSIPATSTRLMYVSSDTHSARTTVVGTYLEPAAPWNGPGERPLIAYAVGTKGQGDQCAPSKLLAQFVQYQPPFDIIVEYDVLALYTLLARGMAVMVTDYHGLGTPAVHDYLNRKSQAYALLDSARAALQLPGTSLNPGSPVILYGYSQGGMASAGAAELQPGYAPELNVRGAYIGGPVVDDQYFIGFNDGRAPLGPAFAWILNGIAANYPETRPVLEAELNDTGKAILRESMEKCAVPLGLAQQFPNTSQWTTSGQPLTAVIDQSPVLKSAFTEQRVGTLNPAVPVLISSSPSDEGAPYVPVREMAAGWCGAGVPVQLNANVELPSVITGLRATHVLAFFPSLVSSQQWITERLADQPAPTNCGALP</sequence>
<dbReference type="Pfam" id="PF03583">
    <property type="entry name" value="LIP"/>
    <property type="match status" value="1"/>
</dbReference>
<dbReference type="InterPro" id="IPR005152">
    <property type="entry name" value="Lipase_secreted"/>
</dbReference>
<keyword evidence="3" id="KW-1185">Reference proteome</keyword>